<dbReference type="EMBL" id="JAHLDV010000005">
    <property type="protein sequence ID" value="MBU3158972.1"/>
    <property type="molecule type" value="Genomic_DNA"/>
</dbReference>
<dbReference type="RefSeq" id="WP_216146174.1">
    <property type="nucleotide sequence ID" value="NZ_JAHLDV010000005.1"/>
</dbReference>
<gene>
    <name evidence="3" type="ORF">KPL37_04270</name>
</gene>
<feature type="transmembrane region" description="Helical" evidence="2">
    <location>
        <begin position="13"/>
        <end position="37"/>
    </location>
</feature>
<comment type="caution">
    <text evidence="3">The sequence shown here is derived from an EMBL/GenBank/DDBJ whole genome shotgun (WGS) entry which is preliminary data.</text>
</comment>
<name>A0ABS6BPY6_9CLOT</name>
<proteinExistence type="predicted"/>
<keyword evidence="2" id="KW-1133">Transmembrane helix</keyword>
<evidence type="ECO:0000256" key="2">
    <source>
        <dbReference type="SAM" id="Phobius"/>
    </source>
</evidence>
<dbReference type="Proteomes" id="UP000776252">
    <property type="component" value="Unassembled WGS sequence"/>
</dbReference>
<evidence type="ECO:0000313" key="3">
    <source>
        <dbReference type="EMBL" id="MBU3158972.1"/>
    </source>
</evidence>
<keyword evidence="2" id="KW-0472">Membrane</keyword>
<organism evidence="3 4">
    <name type="scientific">Clostridium frigoris</name>
    <dbReference type="NCBI Taxonomy" id="205327"/>
    <lineage>
        <taxon>Bacteria</taxon>
        <taxon>Bacillati</taxon>
        <taxon>Bacillota</taxon>
        <taxon>Clostridia</taxon>
        <taxon>Eubacteriales</taxon>
        <taxon>Clostridiaceae</taxon>
        <taxon>Clostridium</taxon>
    </lineage>
</organism>
<keyword evidence="1" id="KW-0175">Coiled coil</keyword>
<reference evidence="3 4" key="1">
    <citation type="submission" date="2021-06" db="EMBL/GenBank/DDBJ databases">
        <title>Clostridia strains as spoilage organisms.</title>
        <authorList>
            <person name="Wambui J."/>
            <person name="Stephan R."/>
            <person name="Stevens M.J.A."/>
        </authorList>
    </citation>
    <scope>NUCLEOTIDE SEQUENCE [LARGE SCALE GENOMIC DNA]</scope>
    <source>
        <strain evidence="3 4">DSM 14204</strain>
    </source>
</reference>
<dbReference type="Pfam" id="PF14584">
    <property type="entry name" value="DUF4446"/>
    <property type="match status" value="1"/>
</dbReference>
<evidence type="ECO:0000256" key="1">
    <source>
        <dbReference type="SAM" id="Coils"/>
    </source>
</evidence>
<protein>
    <submittedName>
        <fullName evidence="3">DUF4446 family protein</fullName>
    </submittedName>
</protein>
<accession>A0ABS6BPY6</accession>
<feature type="coiled-coil region" evidence="1">
    <location>
        <begin position="37"/>
        <end position="87"/>
    </location>
</feature>
<keyword evidence="4" id="KW-1185">Reference proteome</keyword>
<keyword evidence="2" id="KW-0812">Transmembrane</keyword>
<evidence type="ECO:0000313" key="4">
    <source>
        <dbReference type="Proteomes" id="UP000776252"/>
    </source>
</evidence>
<sequence>MENIINFIRNSEIYIVIGLIILVIILIILVAITYKALNKLESKYRKLMRGVDNKNLEDMVTSYLDKVDDVKDQNQNVQQMYERIDRDLKTCIQKTSIIRYKAFDDMGSDLSFSIVFLDGNSNGVILTSIYGRDESTTYAKPVDKGISRYELSDEENEALEQAVTSKKQ</sequence>
<dbReference type="InterPro" id="IPR027981">
    <property type="entry name" value="DUF4446"/>
</dbReference>